<reference evidence="6 7" key="1">
    <citation type="journal article" date="2016" name="Int. J. Syst. Evol. Microbiol.">
        <title>Pyruvatibacter mobilis gen. nov., sp. nov., a marine bacterium from the culture broth of Picochlorum sp. 122.</title>
        <authorList>
            <person name="Wang G."/>
            <person name="Tang M."/>
            <person name="Wu H."/>
            <person name="Dai S."/>
            <person name="Li T."/>
            <person name="Chen C."/>
            <person name="He H."/>
            <person name="Fan J."/>
            <person name="Xiang W."/>
            <person name="Li X."/>
        </authorList>
    </citation>
    <scope>NUCLEOTIDE SEQUENCE [LARGE SCALE GENOMIC DNA]</scope>
    <source>
        <strain evidence="6 7">GYP-11</strain>
    </source>
</reference>
<dbReference type="GeneID" id="300656117"/>
<dbReference type="PROSITE" id="PS50977">
    <property type="entry name" value="HTH_TETR_2"/>
    <property type="match status" value="1"/>
</dbReference>
<dbReference type="OrthoDB" id="9795011at2"/>
<protein>
    <submittedName>
        <fullName evidence="6">TetR family transcriptional regulator</fullName>
    </submittedName>
</protein>
<dbReference type="EMBL" id="WXYQ01000004">
    <property type="protein sequence ID" value="NBG95200.1"/>
    <property type="molecule type" value="Genomic_DNA"/>
</dbReference>
<dbReference type="PANTHER" id="PTHR30055">
    <property type="entry name" value="HTH-TYPE TRANSCRIPTIONAL REGULATOR RUTR"/>
    <property type="match status" value="1"/>
</dbReference>
<dbReference type="RefSeq" id="WP_160587185.1">
    <property type="nucleotide sequence ID" value="NZ_BMHN01000001.1"/>
</dbReference>
<dbReference type="Gene3D" id="1.10.357.10">
    <property type="entry name" value="Tetracycline Repressor, domain 2"/>
    <property type="match status" value="1"/>
</dbReference>
<dbReference type="InterPro" id="IPR009057">
    <property type="entry name" value="Homeodomain-like_sf"/>
</dbReference>
<evidence type="ECO:0000256" key="1">
    <source>
        <dbReference type="ARBA" id="ARBA00023015"/>
    </source>
</evidence>
<evidence type="ECO:0000256" key="2">
    <source>
        <dbReference type="ARBA" id="ARBA00023125"/>
    </source>
</evidence>
<keyword evidence="2 4" id="KW-0238">DNA-binding</keyword>
<gene>
    <name evidence="6" type="ORF">GTQ45_05595</name>
</gene>
<comment type="caution">
    <text evidence="6">The sequence shown here is derived from an EMBL/GenBank/DDBJ whole genome shotgun (WGS) entry which is preliminary data.</text>
</comment>
<organism evidence="6 7">
    <name type="scientific">Pyruvatibacter mobilis</name>
    <dbReference type="NCBI Taxonomy" id="1712261"/>
    <lineage>
        <taxon>Bacteria</taxon>
        <taxon>Pseudomonadati</taxon>
        <taxon>Pseudomonadota</taxon>
        <taxon>Alphaproteobacteria</taxon>
        <taxon>Hyphomicrobiales</taxon>
        <taxon>Parvibaculaceae</taxon>
        <taxon>Pyruvatibacter</taxon>
    </lineage>
</organism>
<dbReference type="AlphaFoldDB" id="A0A845QAM6"/>
<keyword evidence="3" id="KW-0804">Transcription</keyword>
<keyword evidence="7" id="KW-1185">Reference proteome</keyword>
<dbReference type="GO" id="GO:0000976">
    <property type="term" value="F:transcription cis-regulatory region binding"/>
    <property type="evidence" value="ECO:0007669"/>
    <property type="project" value="TreeGrafter"/>
</dbReference>
<keyword evidence="1" id="KW-0805">Transcription regulation</keyword>
<accession>A0A845QAM6</accession>
<dbReference type="InterPro" id="IPR050109">
    <property type="entry name" value="HTH-type_TetR-like_transc_reg"/>
</dbReference>
<name>A0A845QAM6_9HYPH</name>
<feature type="domain" description="HTH tetR-type" evidence="5">
    <location>
        <begin position="7"/>
        <end position="65"/>
    </location>
</feature>
<evidence type="ECO:0000259" key="5">
    <source>
        <dbReference type="PROSITE" id="PS50977"/>
    </source>
</evidence>
<evidence type="ECO:0000256" key="4">
    <source>
        <dbReference type="PROSITE-ProRule" id="PRU00335"/>
    </source>
</evidence>
<evidence type="ECO:0000313" key="6">
    <source>
        <dbReference type="EMBL" id="NBG95200.1"/>
    </source>
</evidence>
<sequence>MTIPKRLPARQAIAEAGFELLSRNPGASLSEIAEHAGVGRATLHRHFASREDLLIALAHQAIAEMDHAAEVACHGAPSHTDALKRCMEALVPLGDRHSFLAHIPLDDDPAITAAFERQAGETRDLVDAARQEGTFAATVPTAWIVQAFDHLLYAGWESVRSGETTPAQAAALAWRTLTHGLGTTRDADGNDL</sequence>
<dbReference type="SUPFAM" id="SSF46689">
    <property type="entry name" value="Homeodomain-like"/>
    <property type="match status" value="1"/>
</dbReference>
<dbReference type="Pfam" id="PF00440">
    <property type="entry name" value="TetR_N"/>
    <property type="match status" value="1"/>
</dbReference>
<evidence type="ECO:0000256" key="3">
    <source>
        <dbReference type="ARBA" id="ARBA00023163"/>
    </source>
</evidence>
<evidence type="ECO:0000313" key="7">
    <source>
        <dbReference type="Proteomes" id="UP000470384"/>
    </source>
</evidence>
<dbReference type="Proteomes" id="UP000470384">
    <property type="component" value="Unassembled WGS sequence"/>
</dbReference>
<dbReference type="GO" id="GO:0003700">
    <property type="term" value="F:DNA-binding transcription factor activity"/>
    <property type="evidence" value="ECO:0007669"/>
    <property type="project" value="TreeGrafter"/>
</dbReference>
<feature type="DNA-binding region" description="H-T-H motif" evidence="4">
    <location>
        <begin position="28"/>
        <end position="47"/>
    </location>
</feature>
<dbReference type="InterPro" id="IPR001647">
    <property type="entry name" value="HTH_TetR"/>
</dbReference>
<dbReference type="PANTHER" id="PTHR30055:SF234">
    <property type="entry name" value="HTH-TYPE TRANSCRIPTIONAL REGULATOR BETI"/>
    <property type="match status" value="1"/>
</dbReference>
<proteinExistence type="predicted"/>